<protein>
    <recommendedName>
        <fullName evidence="3">DUF928 domain-containing protein</fullName>
    </recommendedName>
</protein>
<evidence type="ECO:0008006" key="3">
    <source>
        <dbReference type="Google" id="ProtNLM"/>
    </source>
</evidence>
<comment type="caution">
    <text evidence="1">The sequence shown here is derived from an EMBL/GenBank/DDBJ whole genome shotgun (WGS) entry which is preliminary data.</text>
</comment>
<accession>A0A1U7H410</accession>
<dbReference type="EMBL" id="MRCA01000002">
    <property type="protein sequence ID" value="OKH15887.1"/>
    <property type="molecule type" value="Genomic_DNA"/>
</dbReference>
<dbReference type="InterPro" id="IPR010328">
    <property type="entry name" value="DUF928"/>
</dbReference>
<proteinExistence type="predicted"/>
<evidence type="ECO:0000313" key="1">
    <source>
        <dbReference type="EMBL" id="OKH15887.1"/>
    </source>
</evidence>
<reference evidence="1 2" key="1">
    <citation type="submission" date="2016-11" db="EMBL/GenBank/DDBJ databases">
        <title>Draft Genome Sequences of Nine Cyanobacterial Strains from Diverse Habitats.</title>
        <authorList>
            <person name="Zhu T."/>
            <person name="Hou S."/>
            <person name="Lu X."/>
            <person name="Hess W.R."/>
        </authorList>
    </citation>
    <scope>NUCLEOTIDE SEQUENCE [LARGE SCALE GENOMIC DNA]</scope>
    <source>
        <strain evidence="1 2">NIES-592</strain>
    </source>
</reference>
<dbReference type="Proteomes" id="UP000186391">
    <property type="component" value="Unassembled WGS sequence"/>
</dbReference>
<dbReference type="OrthoDB" id="536034at2"/>
<keyword evidence="2" id="KW-1185">Reference proteome</keyword>
<evidence type="ECO:0000313" key="2">
    <source>
        <dbReference type="Proteomes" id="UP000186391"/>
    </source>
</evidence>
<gene>
    <name evidence="1" type="ORF">NIES592_06340</name>
</gene>
<dbReference type="Pfam" id="PF06051">
    <property type="entry name" value="DUF928"/>
    <property type="match status" value="1"/>
</dbReference>
<organism evidence="1 2">
    <name type="scientific">Fischerella major NIES-592</name>
    <dbReference type="NCBI Taxonomy" id="210994"/>
    <lineage>
        <taxon>Bacteria</taxon>
        <taxon>Bacillati</taxon>
        <taxon>Cyanobacteriota</taxon>
        <taxon>Cyanophyceae</taxon>
        <taxon>Nostocales</taxon>
        <taxon>Hapalosiphonaceae</taxon>
        <taxon>Fischerella</taxon>
    </lineage>
</organism>
<name>A0A1U7H410_9CYAN</name>
<sequence>MNGKKRHDQQITLFLILTGILASGTGVLARQAEPEPLLTTAVSESSFQLALKLKLPPRGAPGKRRTGAATRDSCPELANKNEPLTALVPGTNLGLTVAERPTFWFYVPYPPTNRLSVEFLLRDKEDNEVYRETLPLLETPGIISVRFPETTPPLEIQKLYSWRFSVICNPTNRAEDVFVNGKVERVPLAPALKSQLAAATPRERIALYAENGLWFDTLTHLTELYRTHPKDEALKVDWADLWQGVGLEYISSKPLVPCCTP</sequence>
<dbReference type="AlphaFoldDB" id="A0A1U7H410"/>